<evidence type="ECO:0000256" key="8">
    <source>
        <dbReference type="ARBA" id="ARBA00023192"/>
    </source>
</evidence>
<keyword evidence="15" id="KW-1185">Reference proteome</keyword>
<dbReference type="InterPro" id="IPR001216">
    <property type="entry name" value="P-phosphate_BS"/>
</dbReference>
<dbReference type="FunFam" id="3.40.50.1100:FF:000003">
    <property type="entry name" value="Cystathionine beta-synthase"/>
    <property type="match status" value="1"/>
</dbReference>
<evidence type="ECO:0000256" key="2">
    <source>
        <dbReference type="ARBA" id="ARBA00004962"/>
    </source>
</evidence>
<feature type="binding site" evidence="10">
    <location>
        <position position="268"/>
    </location>
    <ligand>
        <name>pyridoxal 5'-phosphate</name>
        <dbReference type="ChEBI" id="CHEBI:597326"/>
    </ligand>
</feature>
<dbReference type="Proteomes" id="UP000031518">
    <property type="component" value="Unassembled WGS sequence"/>
</dbReference>
<proteinExistence type="inferred from homology"/>
<reference evidence="14 15" key="2">
    <citation type="submission" date="2015-01" db="EMBL/GenBank/DDBJ databases">
        <title>Complete genome sequence of Pyrinomonas methylaliphatogenes type strain K22T.</title>
        <authorList>
            <person name="Lee K.C.Y."/>
            <person name="Power J.F."/>
            <person name="Dunfield P.F."/>
            <person name="Morgan X.C."/>
            <person name="Huttenhower C."/>
            <person name="Stott M.B."/>
        </authorList>
    </citation>
    <scope>NUCLEOTIDE SEQUENCE [LARGE SCALE GENOMIC DNA]</scope>
    <source>
        <strain evidence="14 15">K22</strain>
    </source>
</reference>
<sequence>MSLGVTEQIIDLVGRTPLLHLARFARPPLASVYAKLEYFNPGGSVKDRAALGMILDAEARGLLKPGATIIEPTAGNTGIGLALIGAARGYRVILCVPEGYSREKMKVMEALGGEIEYVSKEAGMQGAIERAQELARQIPNSFIPQQFANPANPNFHEQTTAQEIIEQLEGQIDAVVLGAGTAGTFTGVARAVKKINPRALCVLVEPEGSIFGGGPPGDHKVEGIGQSQFIPPVLDWNVVDEIIMITDDEAFAMVRKLAATEGVLCGGSSGAAAAAALRVAERLGEGKRVVTLFPDGAERYMSQGIFDFGNEC</sequence>
<gene>
    <name evidence="14" type="ORF">PYK22_00219</name>
</gene>
<organism evidence="14 15">
    <name type="scientific">Pyrinomonas methylaliphatogenes</name>
    <dbReference type="NCBI Taxonomy" id="454194"/>
    <lineage>
        <taxon>Bacteria</taxon>
        <taxon>Pseudomonadati</taxon>
        <taxon>Acidobacteriota</taxon>
        <taxon>Blastocatellia</taxon>
        <taxon>Blastocatellales</taxon>
        <taxon>Pyrinomonadaceae</taxon>
        <taxon>Pyrinomonas</taxon>
    </lineage>
</organism>
<reference evidence="14 15" key="1">
    <citation type="submission" date="2013-12" db="EMBL/GenBank/DDBJ databases">
        <authorList>
            <person name="Stott M."/>
        </authorList>
    </citation>
    <scope>NUCLEOTIDE SEQUENCE [LARGE SCALE GENOMIC DNA]</scope>
    <source>
        <strain evidence="14 15">K22</strain>
    </source>
</reference>
<evidence type="ECO:0000256" key="12">
    <source>
        <dbReference type="RuleBase" id="RU003985"/>
    </source>
</evidence>
<evidence type="ECO:0000256" key="10">
    <source>
        <dbReference type="PIRSR" id="PIRSR605856-50"/>
    </source>
</evidence>
<keyword evidence="7 10" id="KW-0663">Pyridoxal phosphate</keyword>
<dbReference type="InterPro" id="IPR005859">
    <property type="entry name" value="CysK"/>
</dbReference>
<dbReference type="InterPro" id="IPR005856">
    <property type="entry name" value="Cys_synth"/>
</dbReference>
<comment type="pathway">
    <text evidence="2">Amino-acid biosynthesis; L-cysteine biosynthesis; L-cysteine from L-serine: step 2/2.</text>
</comment>
<accession>A0A0B6WU62</accession>
<evidence type="ECO:0000256" key="5">
    <source>
        <dbReference type="ARBA" id="ARBA00022605"/>
    </source>
</evidence>
<dbReference type="InterPro" id="IPR001926">
    <property type="entry name" value="TrpB-like_PALP"/>
</dbReference>
<dbReference type="NCBIfam" id="TIGR01136">
    <property type="entry name" value="cysKM"/>
    <property type="match status" value="1"/>
</dbReference>
<dbReference type="EC" id="2.5.1.47" evidence="4 12"/>
<evidence type="ECO:0000256" key="1">
    <source>
        <dbReference type="ARBA" id="ARBA00001933"/>
    </source>
</evidence>
<keyword evidence="8 12" id="KW-0198">Cysteine biosynthesis</keyword>
<dbReference type="RefSeq" id="WP_041973302.1">
    <property type="nucleotide sequence ID" value="NZ_CBXV010000001.1"/>
</dbReference>
<dbReference type="InterPro" id="IPR050214">
    <property type="entry name" value="Cys_Synth/Cystath_Beta-Synth"/>
</dbReference>
<comment type="cofactor">
    <cofactor evidence="1 10 12">
        <name>pyridoxal 5'-phosphate</name>
        <dbReference type="ChEBI" id="CHEBI:597326"/>
    </cofactor>
</comment>
<name>A0A0B6WU62_9BACT</name>
<dbReference type="AlphaFoldDB" id="A0A0B6WU62"/>
<dbReference type="Pfam" id="PF00291">
    <property type="entry name" value="PALP"/>
    <property type="match status" value="1"/>
</dbReference>
<dbReference type="InterPro" id="IPR036052">
    <property type="entry name" value="TrpB-like_PALP_sf"/>
</dbReference>
<feature type="domain" description="Tryptophan synthase beta chain-like PALP" evidence="13">
    <location>
        <begin position="11"/>
        <end position="295"/>
    </location>
</feature>
<dbReference type="PANTHER" id="PTHR10314">
    <property type="entry name" value="CYSTATHIONINE BETA-SYNTHASE"/>
    <property type="match status" value="1"/>
</dbReference>
<evidence type="ECO:0000256" key="9">
    <source>
        <dbReference type="ARBA" id="ARBA00047931"/>
    </source>
</evidence>
<evidence type="ECO:0000256" key="3">
    <source>
        <dbReference type="ARBA" id="ARBA00007103"/>
    </source>
</evidence>
<dbReference type="GO" id="GO:0006535">
    <property type="term" value="P:cysteine biosynthetic process from serine"/>
    <property type="evidence" value="ECO:0007669"/>
    <property type="project" value="UniProtKB-UniRule"/>
</dbReference>
<dbReference type="OrthoDB" id="9808024at2"/>
<dbReference type="FunFam" id="3.40.50.1100:FF:000118">
    <property type="entry name" value="Related to CYS4-cystathionine beta-synthase"/>
    <property type="match status" value="1"/>
</dbReference>
<dbReference type="Gene3D" id="3.40.50.1100">
    <property type="match status" value="2"/>
</dbReference>
<comment type="similarity">
    <text evidence="3 12">Belongs to the cysteine synthase/cystathionine beta-synthase family.</text>
</comment>
<evidence type="ECO:0000259" key="13">
    <source>
        <dbReference type="Pfam" id="PF00291"/>
    </source>
</evidence>
<evidence type="ECO:0000313" key="14">
    <source>
        <dbReference type="EMBL" id="CDM64227.1"/>
    </source>
</evidence>
<feature type="modified residue" description="N6-(pyridoxal phosphate)lysine" evidence="11">
    <location>
        <position position="46"/>
    </location>
</feature>
<dbReference type="GO" id="GO:0004124">
    <property type="term" value="F:cysteine synthase activity"/>
    <property type="evidence" value="ECO:0007669"/>
    <property type="project" value="UniProtKB-UniRule"/>
</dbReference>
<keyword evidence="6 12" id="KW-0808">Transferase</keyword>
<protein>
    <recommendedName>
        <fullName evidence="4 12">Cysteine synthase</fullName>
        <ecNumber evidence="4 12">2.5.1.47</ecNumber>
    </recommendedName>
</protein>
<dbReference type="PROSITE" id="PS00901">
    <property type="entry name" value="CYS_SYNTHASE"/>
    <property type="match status" value="1"/>
</dbReference>
<dbReference type="EMBL" id="CBXV010000001">
    <property type="protein sequence ID" value="CDM64227.1"/>
    <property type="molecule type" value="Genomic_DNA"/>
</dbReference>
<comment type="catalytic activity">
    <reaction evidence="9 12">
        <text>O-acetyl-L-serine + hydrogen sulfide = L-cysteine + acetate</text>
        <dbReference type="Rhea" id="RHEA:14829"/>
        <dbReference type="ChEBI" id="CHEBI:29919"/>
        <dbReference type="ChEBI" id="CHEBI:30089"/>
        <dbReference type="ChEBI" id="CHEBI:35235"/>
        <dbReference type="ChEBI" id="CHEBI:58340"/>
        <dbReference type="EC" id="2.5.1.47"/>
    </reaction>
</comment>
<dbReference type="NCBIfam" id="TIGR01139">
    <property type="entry name" value="cysK"/>
    <property type="match status" value="1"/>
</dbReference>
<evidence type="ECO:0000256" key="6">
    <source>
        <dbReference type="ARBA" id="ARBA00022679"/>
    </source>
</evidence>
<feature type="binding site" evidence="10">
    <location>
        <begin position="180"/>
        <end position="184"/>
    </location>
    <ligand>
        <name>pyridoxal 5'-phosphate</name>
        <dbReference type="ChEBI" id="CHEBI:597326"/>
    </ligand>
</feature>
<evidence type="ECO:0000256" key="4">
    <source>
        <dbReference type="ARBA" id="ARBA00012681"/>
    </source>
</evidence>
<evidence type="ECO:0000256" key="11">
    <source>
        <dbReference type="PIRSR" id="PIRSR605856-51"/>
    </source>
</evidence>
<dbReference type="CDD" id="cd01561">
    <property type="entry name" value="CBS_like"/>
    <property type="match status" value="1"/>
</dbReference>
<evidence type="ECO:0000313" key="15">
    <source>
        <dbReference type="Proteomes" id="UP000031518"/>
    </source>
</evidence>
<evidence type="ECO:0000256" key="7">
    <source>
        <dbReference type="ARBA" id="ARBA00022898"/>
    </source>
</evidence>
<dbReference type="STRING" id="454194.PYK22_00219"/>
<keyword evidence="5 12" id="KW-0028">Amino-acid biosynthesis</keyword>
<dbReference type="SUPFAM" id="SSF53686">
    <property type="entry name" value="Tryptophan synthase beta subunit-like PLP-dependent enzymes"/>
    <property type="match status" value="1"/>
</dbReference>
<feature type="binding site" evidence="10">
    <location>
        <position position="76"/>
    </location>
    <ligand>
        <name>pyridoxal 5'-phosphate</name>
        <dbReference type="ChEBI" id="CHEBI:597326"/>
    </ligand>
</feature>